<evidence type="ECO:0000256" key="6">
    <source>
        <dbReference type="ARBA" id="ARBA00023136"/>
    </source>
</evidence>
<protein>
    <submittedName>
        <fullName evidence="9">Peptide/nickel transport system permease protein</fullName>
    </submittedName>
</protein>
<dbReference type="Pfam" id="PF00528">
    <property type="entry name" value="BPD_transp_1"/>
    <property type="match status" value="1"/>
</dbReference>
<feature type="domain" description="ABC transmembrane type-1" evidence="8">
    <location>
        <begin position="97"/>
        <end position="299"/>
    </location>
</feature>
<evidence type="ECO:0000256" key="1">
    <source>
        <dbReference type="ARBA" id="ARBA00004651"/>
    </source>
</evidence>
<dbReference type="PROSITE" id="PS50928">
    <property type="entry name" value="ABC_TM1"/>
    <property type="match status" value="1"/>
</dbReference>
<keyword evidence="2 7" id="KW-0813">Transport</keyword>
<dbReference type="Proteomes" id="UP000186096">
    <property type="component" value="Unassembled WGS sequence"/>
</dbReference>
<dbReference type="PANTHER" id="PTHR43163">
    <property type="entry name" value="DIPEPTIDE TRANSPORT SYSTEM PERMEASE PROTEIN DPPB-RELATED"/>
    <property type="match status" value="1"/>
</dbReference>
<evidence type="ECO:0000313" key="10">
    <source>
        <dbReference type="Proteomes" id="UP000186096"/>
    </source>
</evidence>
<dbReference type="AlphaFoldDB" id="A0A1N7EIB1"/>
<feature type="transmembrane region" description="Helical" evidence="7">
    <location>
        <begin position="101"/>
        <end position="124"/>
    </location>
</feature>
<keyword evidence="5 7" id="KW-1133">Transmembrane helix</keyword>
<keyword evidence="6 7" id="KW-0472">Membrane</keyword>
<evidence type="ECO:0000256" key="2">
    <source>
        <dbReference type="ARBA" id="ARBA00022448"/>
    </source>
</evidence>
<dbReference type="STRING" id="58117.SAMN05421833_11831"/>
<feature type="transmembrane region" description="Helical" evidence="7">
    <location>
        <begin position="278"/>
        <end position="298"/>
    </location>
</feature>
<dbReference type="InterPro" id="IPR000515">
    <property type="entry name" value="MetI-like"/>
</dbReference>
<dbReference type="EMBL" id="FTNI01000018">
    <property type="protein sequence ID" value="SIR87841.1"/>
    <property type="molecule type" value="Genomic_DNA"/>
</dbReference>
<feature type="transmembrane region" description="Helical" evidence="7">
    <location>
        <begin position="12"/>
        <end position="32"/>
    </location>
</feature>
<evidence type="ECO:0000256" key="5">
    <source>
        <dbReference type="ARBA" id="ARBA00022989"/>
    </source>
</evidence>
<proteinExistence type="inferred from homology"/>
<keyword evidence="4 7" id="KW-0812">Transmembrane</keyword>
<feature type="transmembrane region" description="Helical" evidence="7">
    <location>
        <begin position="177"/>
        <end position="196"/>
    </location>
</feature>
<dbReference type="CDD" id="cd06261">
    <property type="entry name" value="TM_PBP2"/>
    <property type="match status" value="1"/>
</dbReference>
<sequence length="313" mass="33336">MRYLVYVLKRVVSLIPVLLGISFIVFFLIRLIPGDPAATLLGVHATPEAVKELRDQMGLEKPLLSQYLTFLGHLLQGNLGFSYVYNSSVLGLIGTSLPVTIWLLVSGTFFTLLIAVPLAVLAAARRNGVADNIIRAVPVVGLGLPAFLLGIVLILVFGLKLGWFPVGGYGDSLAEHLRGIVLPGVTVALTLAPIVIRSLRASMIEVLSSDYIVTAHSKGISTARVVLGHALRNAAVSSVTVLGVNIAYLTGSTLVVERVFSLPGIGQQMINSIFGRDFPTVQGITLVFAIMVVVVNLLTDVAHSALDPRVQLT</sequence>
<evidence type="ECO:0000313" key="9">
    <source>
        <dbReference type="EMBL" id="SIR87841.1"/>
    </source>
</evidence>
<evidence type="ECO:0000256" key="3">
    <source>
        <dbReference type="ARBA" id="ARBA00022475"/>
    </source>
</evidence>
<dbReference type="GO" id="GO:0055085">
    <property type="term" value="P:transmembrane transport"/>
    <property type="evidence" value="ECO:0007669"/>
    <property type="project" value="InterPro"/>
</dbReference>
<dbReference type="PANTHER" id="PTHR43163:SF6">
    <property type="entry name" value="DIPEPTIDE TRANSPORT SYSTEM PERMEASE PROTEIN DPPB-RELATED"/>
    <property type="match status" value="1"/>
</dbReference>
<name>A0A1N7EIB1_9ACTN</name>
<evidence type="ECO:0000259" key="8">
    <source>
        <dbReference type="PROSITE" id="PS50928"/>
    </source>
</evidence>
<keyword evidence="10" id="KW-1185">Reference proteome</keyword>
<dbReference type="GO" id="GO:0005886">
    <property type="term" value="C:plasma membrane"/>
    <property type="evidence" value="ECO:0007669"/>
    <property type="project" value="UniProtKB-SubCell"/>
</dbReference>
<organism evidence="9 10">
    <name type="scientific">Microbispora rosea</name>
    <dbReference type="NCBI Taxonomy" id="58117"/>
    <lineage>
        <taxon>Bacteria</taxon>
        <taxon>Bacillati</taxon>
        <taxon>Actinomycetota</taxon>
        <taxon>Actinomycetes</taxon>
        <taxon>Streptosporangiales</taxon>
        <taxon>Streptosporangiaceae</taxon>
        <taxon>Microbispora</taxon>
    </lineage>
</organism>
<dbReference type="Gene3D" id="1.10.3720.10">
    <property type="entry name" value="MetI-like"/>
    <property type="match status" value="1"/>
</dbReference>
<keyword evidence="3" id="KW-1003">Cell membrane</keyword>
<dbReference type="InterPro" id="IPR045621">
    <property type="entry name" value="BPD_transp_1_N"/>
</dbReference>
<dbReference type="SUPFAM" id="SSF161098">
    <property type="entry name" value="MetI-like"/>
    <property type="match status" value="1"/>
</dbReference>
<comment type="similarity">
    <text evidence="7">Belongs to the binding-protein-dependent transport system permease family.</text>
</comment>
<comment type="subcellular location">
    <subcellularLocation>
        <location evidence="1 7">Cell membrane</location>
        <topology evidence="1 7">Multi-pass membrane protein</topology>
    </subcellularLocation>
</comment>
<evidence type="ECO:0000256" key="7">
    <source>
        <dbReference type="RuleBase" id="RU363032"/>
    </source>
</evidence>
<gene>
    <name evidence="9" type="ORF">SAMN05421833_11831</name>
</gene>
<feature type="transmembrane region" description="Helical" evidence="7">
    <location>
        <begin position="136"/>
        <end position="157"/>
    </location>
</feature>
<accession>A0A1N7EIB1</accession>
<dbReference type="InterPro" id="IPR035906">
    <property type="entry name" value="MetI-like_sf"/>
</dbReference>
<dbReference type="OrthoDB" id="9778910at2"/>
<reference evidence="10" key="1">
    <citation type="submission" date="2017-01" db="EMBL/GenBank/DDBJ databases">
        <authorList>
            <person name="Varghese N."/>
            <person name="Submissions S."/>
        </authorList>
    </citation>
    <scope>NUCLEOTIDE SEQUENCE [LARGE SCALE GENOMIC DNA]</scope>
    <source>
        <strain evidence="10">ATCC 12950</strain>
    </source>
</reference>
<dbReference type="Pfam" id="PF19300">
    <property type="entry name" value="BPD_transp_1_N"/>
    <property type="match status" value="1"/>
</dbReference>
<evidence type="ECO:0000256" key="4">
    <source>
        <dbReference type="ARBA" id="ARBA00022692"/>
    </source>
</evidence>
<dbReference type="RefSeq" id="WP_076438038.1">
    <property type="nucleotide sequence ID" value="NZ_CP192071.1"/>
</dbReference>